<comment type="cofactor">
    <cofactor evidence="1 8">
        <name>Ni(2+)</name>
        <dbReference type="ChEBI" id="CHEBI:49786"/>
    </cofactor>
</comment>
<dbReference type="GO" id="GO:0030313">
    <property type="term" value="C:cell envelope"/>
    <property type="evidence" value="ECO:0007669"/>
    <property type="project" value="UniProtKB-SubCell"/>
</dbReference>
<comment type="subunit">
    <text evidence="4">Heterodimer of a large and a small subunit.</text>
</comment>
<evidence type="ECO:0000256" key="8">
    <source>
        <dbReference type="PIRSR" id="PIRSR601501-1"/>
    </source>
</evidence>
<dbReference type="InterPro" id="IPR018194">
    <property type="entry name" value="Ni-dep_hyd_lsu_Ni_BS"/>
</dbReference>
<dbReference type="EMBL" id="SMFV01000001">
    <property type="protein sequence ID" value="TCK06593.1"/>
    <property type="molecule type" value="Genomic_DNA"/>
</dbReference>
<reference evidence="10 11" key="1">
    <citation type="submission" date="2019-03" db="EMBL/GenBank/DDBJ databases">
        <title>Genomic Encyclopedia of Archaeal and Bacterial Type Strains, Phase II (KMG-II): from individual species to whole genera.</title>
        <authorList>
            <person name="Goeker M."/>
        </authorList>
    </citation>
    <scope>NUCLEOTIDE SEQUENCE [LARGE SCALE GENOMIC DNA]</scope>
    <source>
        <strain evidence="10 11">DSM 24425</strain>
    </source>
</reference>
<evidence type="ECO:0000256" key="6">
    <source>
        <dbReference type="ARBA" id="ARBA00022723"/>
    </source>
</evidence>
<dbReference type="PANTHER" id="PTHR42958:SF1">
    <property type="entry name" value="HYDROGENASE-2 LARGE CHAIN"/>
    <property type="match status" value="1"/>
</dbReference>
<dbReference type="Pfam" id="PF00374">
    <property type="entry name" value="NiFeSe_Hases"/>
    <property type="match status" value="1"/>
</dbReference>
<organism evidence="10 11">
    <name type="scientific">Phorcysia thermohydrogeniphila</name>
    <dbReference type="NCBI Taxonomy" id="936138"/>
    <lineage>
        <taxon>Bacteria</taxon>
        <taxon>Pseudomonadati</taxon>
        <taxon>Aquificota</taxon>
        <taxon>Aquificia</taxon>
        <taxon>Desulfurobacteriales</taxon>
        <taxon>Desulfurobacteriaceae</taxon>
        <taxon>Phorcysia</taxon>
    </lineage>
</organism>
<feature type="binding site" evidence="8">
    <location>
        <position position="558"/>
    </location>
    <ligand>
        <name>Fe cation</name>
        <dbReference type="ChEBI" id="CHEBI:24875"/>
    </ligand>
</feature>
<feature type="binding site" evidence="8">
    <location>
        <position position="555"/>
    </location>
    <ligand>
        <name>Ni(2+)</name>
        <dbReference type="ChEBI" id="CHEBI:49786"/>
    </ligand>
</feature>
<accession>A0A4R1GHQ0</accession>
<dbReference type="GO" id="GO:0016151">
    <property type="term" value="F:nickel cation binding"/>
    <property type="evidence" value="ECO:0007669"/>
    <property type="project" value="InterPro"/>
</dbReference>
<keyword evidence="8" id="KW-0408">Iron</keyword>
<evidence type="ECO:0000256" key="2">
    <source>
        <dbReference type="ARBA" id="ARBA00004196"/>
    </source>
</evidence>
<dbReference type="PANTHER" id="PTHR42958">
    <property type="entry name" value="HYDROGENASE-2 LARGE CHAIN"/>
    <property type="match status" value="1"/>
</dbReference>
<evidence type="ECO:0000313" key="11">
    <source>
        <dbReference type="Proteomes" id="UP000295777"/>
    </source>
</evidence>
<sequence length="576" mass="64394">MAKRVVVDPITRIEGHLRIEVLPENGYIKDAYSSAQMWRGIEIILQGREPDDAWMFTQRICGVCTTVHAIASVRSVENALNLEVPYNAQMIRNIIIAAHALHDHIVHFYHLSALDWVDVVSALKADPHKTAKLAESISDWKLNGASVFKAVQEKLKKFVESGQLGPFANGYWGHPAMKLPPEVNLLAVTHYLQALDYQRKADMAIAILGGKNPHIQNLAVGGVSTAVNPDHEATLNMERLYYIKQLLEEVREFVHKVYVPDVIAICALYKEWLQYGRGVDNYLAVPDLPQDTKGEVFDLPGGTIFGGDLSTVKPIKRFGDPYFVENVRECIAHSWYKGDWTRHPWEEETVPYYTGFKPDGTVDEKGKYSWAKAPRFKRGNEYVPMQVGPLAQVLVGYALGHELTRKYVDRALSTLSSLAGVKVDVDALQSTPGRHLARAIRAQVISDLAIKQWEQLVDNIGRGDLEIYNPPSYPAGEIRGCGFHEAPRGTLSHWCVIENGKIKNYQCVVPSTWNVSPRDTKGQMGPYEASLIGNPIADPERPLEVLRTIHSFDPCLACAVHVIDPKGEEIVKVKVL</sequence>
<keyword evidence="7 9" id="KW-0560">Oxidoreductase</keyword>
<dbReference type="InterPro" id="IPR050867">
    <property type="entry name" value="NiFe/NiFeSe_hydrgnase_LSU"/>
</dbReference>
<comment type="subcellular location">
    <subcellularLocation>
        <location evidence="2">Cell envelope</location>
    </subcellularLocation>
</comment>
<dbReference type="SUPFAM" id="SSF56762">
    <property type="entry name" value="HydB/Nqo4-like"/>
    <property type="match status" value="1"/>
</dbReference>
<evidence type="ECO:0000256" key="7">
    <source>
        <dbReference type="ARBA" id="ARBA00023002"/>
    </source>
</evidence>
<protein>
    <submittedName>
        <fullName evidence="10">Hydrogenase large subunit</fullName>
    </submittedName>
</protein>
<dbReference type="InterPro" id="IPR001501">
    <property type="entry name" value="Ni-dep_hyd_lsu"/>
</dbReference>
<dbReference type="Gene3D" id="1.10.645.10">
    <property type="entry name" value="Cytochrome-c3 Hydrogenase, chain B"/>
    <property type="match status" value="1"/>
</dbReference>
<evidence type="ECO:0000256" key="5">
    <source>
        <dbReference type="ARBA" id="ARBA00022596"/>
    </source>
</evidence>
<evidence type="ECO:0000313" key="10">
    <source>
        <dbReference type="EMBL" id="TCK06593.1"/>
    </source>
</evidence>
<keyword evidence="5 8" id="KW-0533">Nickel</keyword>
<feature type="binding site" evidence="8">
    <location>
        <position position="561"/>
    </location>
    <ligand>
        <name>Mg(2+)</name>
        <dbReference type="ChEBI" id="CHEBI:18420"/>
    </ligand>
</feature>
<dbReference type="InterPro" id="IPR029014">
    <property type="entry name" value="NiFe-Hase_large"/>
</dbReference>
<keyword evidence="8" id="KW-0460">Magnesium</keyword>
<dbReference type="GO" id="GO:0008901">
    <property type="term" value="F:ferredoxin hydrogenase activity"/>
    <property type="evidence" value="ECO:0007669"/>
    <property type="project" value="InterPro"/>
</dbReference>
<feature type="binding site" evidence="8">
    <location>
        <position position="64"/>
    </location>
    <ligand>
        <name>Fe cation</name>
        <dbReference type="ChEBI" id="CHEBI:24875"/>
    </ligand>
</feature>
<keyword evidence="11" id="KW-1185">Reference proteome</keyword>
<evidence type="ECO:0000256" key="1">
    <source>
        <dbReference type="ARBA" id="ARBA00001967"/>
    </source>
</evidence>
<evidence type="ECO:0000256" key="4">
    <source>
        <dbReference type="ARBA" id="ARBA00011771"/>
    </source>
</evidence>
<gene>
    <name evidence="10" type="ORF">CLV27_0396</name>
</gene>
<evidence type="ECO:0000256" key="9">
    <source>
        <dbReference type="RuleBase" id="RU003896"/>
    </source>
</evidence>
<name>A0A4R1GHQ0_9BACT</name>
<evidence type="ECO:0000256" key="3">
    <source>
        <dbReference type="ARBA" id="ARBA00009292"/>
    </source>
</evidence>
<dbReference type="AlphaFoldDB" id="A0A4R1GHQ0"/>
<keyword evidence="6 8" id="KW-0479">Metal-binding</keyword>
<dbReference type="Proteomes" id="UP000295777">
    <property type="component" value="Unassembled WGS sequence"/>
</dbReference>
<comment type="caution">
    <text evidence="10">The sequence shown here is derived from an EMBL/GenBank/DDBJ whole genome shotgun (WGS) entry which is preliminary data.</text>
</comment>
<feature type="binding site" evidence="8">
    <location>
        <position position="61"/>
    </location>
    <ligand>
        <name>Ni(2+)</name>
        <dbReference type="ChEBI" id="CHEBI:49786"/>
    </ligand>
</feature>
<dbReference type="PROSITE" id="PS00507">
    <property type="entry name" value="NI_HGENASE_L_1"/>
    <property type="match status" value="1"/>
</dbReference>
<dbReference type="OrthoDB" id="9761717at2"/>
<dbReference type="PROSITE" id="PS00508">
    <property type="entry name" value="NI_HGENASE_L_2"/>
    <property type="match status" value="1"/>
</dbReference>
<feature type="binding site" evidence="8">
    <location>
        <position position="42"/>
    </location>
    <ligand>
        <name>Mg(2+)</name>
        <dbReference type="ChEBI" id="CHEBI:18420"/>
    </ligand>
</feature>
<comment type="similarity">
    <text evidence="3 9">Belongs to the [NiFe]/[NiFeSe] hydrogenase large subunit family.</text>
</comment>
<feature type="binding site" evidence="8">
    <location>
        <position position="64"/>
    </location>
    <ligand>
        <name>Ni(2+)</name>
        <dbReference type="ChEBI" id="CHEBI:49786"/>
    </ligand>
</feature>
<dbReference type="RefSeq" id="WP_132525277.1">
    <property type="nucleotide sequence ID" value="NZ_SMFV01000001.1"/>
</dbReference>
<dbReference type="FunFam" id="1.10.645.10:FF:000002">
    <property type="entry name" value="Hydrogenase 2 large subunit"/>
    <property type="match status" value="1"/>
</dbReference>
<comment type="cofactor">
    <cofactor evidence="8">
        <name>Fe cation</name>
        <dbReference type="ChEBI" id="CHEBI:24875"/>
    </cofactor>
</comment>
<proteinExistence type="inferred from homology"/>